<keyword evidence="1" id="KW-0812">Transmembrane</keyword>
<sequence length="75" mass="8717">MDVPNLVVCIADIPWFWIMSKFIIVGDLYDMIPLAFLGYLLVLLNRAFGKDKLDVMKALEDEQYRKKDGFCQTEV</sequence>
<evidence type="ECO:0000313" key="3">
    <source>
        <dbReference type="Proteomes" id="UP000499080"/>
    </source>
</evidence>
<gene>
    <name evidence="2" type="ORF">AVEN_87887_1</name>
</gene>
<proteinExistence type="predicted"/>
<dbReference type="Proteomes" id="UP000499080">
    <property type="component" value="Unassembled WGS sequence"/>
</dbReference>
<organism evidence="2 3">
    <name type="scientific">Araneus ventricosus</name>
    <name type="common">Orbweaver spider</name>
    <name type="synonym">Epeira ventricosa</name>
    <dbReference type="NCBI Taxonomy" id="182803"/>
    <lineage>
        <taxon>Eukaryota</taxon>
        <taxon>Metazoa</taxon>
        <taxon>Ecdysozoa</taxon>
        <taxon>Arthropoda</taxon>
        <taxon>Chelicerata</taxon>
        <taxon>Arachnida</taxon>
        <taxon>Araneae</taxon>
        <taxon>Araneomorphae</taxon>
        <taxon>Entelegynae</taxon>
        <taxon>Araneoidea</taxon>
        <taxon>Araneidae</taxon>
        <taxon>Araneus</taxon>
    </lineage>
</organism>
<accession>A0A4Y2BBY6</accession>
<feature type="transmembrane region" description="Helical" evidence="1">
    <location>
        <begin position="22"/>
        <end position="44"/>
    </location>
</feature>
<dbReference type="AlphaFoldDB" id="A0A4Y2BBY6"/>
<keyword evidence="1" id="KW-1133">Transmembrane helix</keyword>
<name>A0A4Y2BBY6_ARAVE</name>
<evidence type="ECO:0000313" key="2">
    <source>
        <dbReference type="EMBL" id="GBL89558.1"/>
    </source>
</evidence>
<dbReference type="EMBL" id="BGPR01000065">
    <property type="protein sequence ID" value="GBL89558.1"/>
    <property type="molecule type" value="Genomic_DNA"/>
</dbReference>
<protein>
    <submittedName>
        <fullName evidence="2">Uncharacterized protein</fullName>
    </submittedName>
</protein>
<reference evidence="2 3" key="1">
    <citation type="journal article" date="2019" name="Sci. Rep.">
        <title>Orb-weaving spider Araneus ventricosus genome elucidates the spidroin gene catalogue.</title>
        <authorList>
            <person name="Kono N."/>
            <person name="Nakamura H."/>
            <person name="Ohtoshi R."/>
            <person name="Moran D.A.P."/>
            <person name="Shinohara A."/>
            <person name="Yoshida Y."/>
            <person name="Fujiwara M."/>
            <person name="Mori M."/>
            <person name="Tomita M."/>
            <person name="Arakawa K."/>
        </authorList>
    </citation>
    <scope>NUCLEOTIDE SEQUENCE [LARGE SCALE GENOMIC DNA]</scope>
</reference>
<keyword evidence="1" id="KW-0472">Membrane</keyword>
<comment type="caution">
    <text evidence="2">The sequence shown here is derived from an EMBL/GenBank/DDBJ whole genome shotgun (WGS) entry which is preliminary data.</text>
</comment>
<evidence type="ECO:0000256" key="1">
    <source>
        <dbReference type="SAM" id="Phobius"/>
    </source>
</evidence>
<keyword evidence="3" id="KW-1185">Reference proteome</keyword>